<dbReference type="EMBL" id="CM039170">
    <property type="protein sequence ID" value="KAH9799961.1"/>
    <property type="molecule type" value="Genomic_DNA"/>
</dbReference>
<accession>A0ACB8NQ09</accession>
<name>A0ACB8NQ09_CITSI</name>
<proteinExistence type="predicted"/>
<comment type="caution">
    <text evidence="1">The sequence shown here is derived from an EMBL/GenBank/DDBJ whole genome shotgun (WGS) entry which is preliminary data.</text>
</comment>
<organism evidence="1 2">
    <name type="scientific">Citrus sinensis</name>
    <name type="common">Sweet orange</name>
    <name type="synonym">Citrus aurantium var. sinensis</name>
    <dbReference type="NCBI Taxonomy" id="2711"/>
    <lineage>
        <taxon>Eukaryota</taxon>
        <taxon>Viridiplantae</taxon>
        <taxon>Streptophyta</taxon>
        <taxon>Embryophyta</taxon>
        <taxon>Tracheophyta</taxon>
        <taxon>Spermatophyta</taxon>
        <taxon>Magnoliopsida</taxon>
        <taxon>eudicotyledons</taxon>
        <taxon>Gunneridae</taxon>
        <taxon>Pentapetalae</taxon>
        <taxon>rosids</taxon>
        <taxon>malvids</taxon>
        <taxon>Sapindales</taxon>
        <taxon>Rutaceae</taxon>
        <taxon>Aurantioideae</taxon>
        <taxon>Citrus</taxon>
    </lineage>
</organism>
<evidence type="ECO:0000313" key="1">
    <source>
        <dbReference type="EMBL" id="KAH9799961.1"/>
    </source>
</evidence>
<protein>
    <submittedName>
        <fullName evidence="1">CCHC-type domain-containing protein</fullName>
    </submittedName>
</protein>
<gene>
    <name evidence="1" type="ORF">KPL71_000502</name>
</gene>
<sequence length="492" mass="54630">METEELIKKCRAISLEGEEEDKVSFVGNMKTKGAEIAAGCLVGKILTTRGVSIEGLRAAMHQVWRTIRGVRIENLGENVFLFKFALEADKRRVVTGGPWHFNRALLVLIEPTGIGNIAKQAFTHVFFWVQILNVPIMAMNTDAISRLGAIIGTIEEVETSENGECIGEYARVRIKVDISKPLKKIIFLEPEGEEKIPMPIRYERLPDFCFCCGTLGHQFRECIKYKDQKQEDLAFGPWMRAVTMTERANSHKAKNRWNGGNNSREEESANQEGHENQQQNQKHPNSDSGNGLETTRIKVGGATTPTSKSHVAEMGAETLMLEGAKSMEQQVGCDNLTIIAGKNQMLGNVENEAGGKWRELENTKESQSLGLMGLKNKAQTISTEGEVTAKKKPKSKKWKHLARDMCSKDESKMSLLVKKRPRGEAGKRYPEAKKLKMSSSVERAVAQDGGFFLATLNASANSEASDMEEMEVIGSTIEEISAEAEGQPRREP</sequence>
<keyword evidence="2" id="KW-1185">Reference proteome</keyword>
<dbReference type="Proteomes" id="UP000829398">
    <property type="component" value="Chromosome 1"/>
</dbReference>
<reference evidence="2" key="1">
    <citation type="journal article" date="2023" name="Hortic. Res.">
        <title>A chromosome-level phased genome enabling allele-level studies in sweet orange: a case study on citrus Huanglongbing tolerance.</title>
        <authorList>
            <person name="Wu B."/>
            <person name="Yu Q."/>
            <person name="Deng Z."/>
            <person name="Duan Y."/>
            <person name="Luo F."/>
            <person name="Gmitter F. Jr."/>
        </authorList>
    </citation>
    <scope>NUCLEOTIDE SEQUENCE [LARGE SCALE GENOMIC DNA]</scope>
    <source>
        <strain evidence="2">cv. Valencia</strain>
    </source>
</reference>
<evidence type="ECO:0000313" key="2">
    <source>
        <dbReference type="Proteomes" id="UP000829398"/>
    </source>
</evidence>